<evidence type="ECO:0000313" key="2">
    <source>
        <dbReference type="EMBL" id="MBO0413905.1"/>
    </source>
</evidence>
<dbReference type="RefSeq" id="WP_157222062.1">
    <property type="nucleotide sequence ID" value="NZ_CAEE01000416.1"/>
</dbReference>
<protein>
    <submittedName>
        <fullName evidence="2">Uncharacterized protein</fullName>
    </submittedName>
</protein>
<dbReference type="EMBL" id="JAFLRD010000001">
    <property type="protein sequence ID" value="MBO0413905.1"/>
    <property type="molecule type" value="Genomic_DNA"/>
</dbReference>
<sequence length="54" mass="5832">MGKFVLAVFELHLMINVFVEKVLRATTALVGESGSSRRGESAIIRGGLKGEEAR</sequence>
<evidence type="ECO:0000256" key="1">
    <source>
        <dbReference type="SAM" id="MobiDB-lite"/>
    </source>
</evidence>
<evidence type="ECO:0000313" key="3">
    <source>
        <dbReference type="Proteomes" id="UP000664349"/>
    </source>
</evidence>
<accession>A0ABS3GFU1</accession>
<organism evidence="2 3">
    <name type="scientific">Chromobacterium haemolyticum</name>
    <dbReference type="NCBI Taxonomy" id="394935"/>
    <lineage>
        <taxon>Bacteria</taxon>
        <taxon>Pseudomonadati</taxon>
        <taxon>Pseudomonadota</taxon>
        <taxon>Betaproteobacteria</taxon>
        <taxon>Neisseriales</taxon>
        <taxon>Chromobacteriaceae</taxon>
        <taxon>Chromobacterium</taxon>
    </lineage>
</organism>
<gene>
    <name evidence="2" type="ORF">J1C50_00150</name>
</gene>
<reference evidence="2 3" key="1">
    <citation type="submission" date="2021-03" db="EMBL/GenBank/DDBJ databases">
        <title>First Case of infection caused by Chromobacterium haemolyticum derived from water in China.</title>
        <authorList>
            <person name="Chen J."/>
            <person name="Liu C."/>
        </authorList>
    </citation>
    <scope>NUCLEOTIDE SEQUENCE [LARGE SCALE GENOMIC DNA]</scope>
    <source>
        <strain evidence="2 3">WJ-5</strain>
    </source>
</reference>
<dbReference type="Proteomes" id="UP000664349">
    <property type="component" value="Unassembled WGS sequence"/>
</dbReference>
<comment type="caution">
    <text evidence="2">The sequence shown here is derived from an EMBL/GenBank/DDBJ whole genome shotgun (WGS) entry which is preliminary data.</text>
</comment>
<proteinExistence type="predicted"/>
<feature type="region of interest" description="Disordered" evidence="1">
    <location>
        <begin position="32"/>
        <end position="54"/>
    </location>
</feature>
<keyword evidence="3" id="KW-1185">Reference proteome</keyword>
<name>A0ABS3GFU1_9NEIS</name>